<evidence type="ECO:0000313" key="3">
    <source>
        <dbReference type="Proteomes" id="UP000703674"/>
    </source>
</evidence>
<evidence type="ECO:0000259" key="1">
    <source>
        <dbReference type="Pfam" id="PF04326"/>
    </source>
</evidence>
<dbReference type="InterPro" id="IPR007421">
    <property type="entry name" value="Schlafen_AlbA_2_dom"/>
</dbReference>
<proteinExistence type="predicted"/>
<feature type="domain" description="Schlafen AlbA-2" evidence="1">
    <location>
        <begin position="1"/>
        <end position="77"/>
    </location>
</feature>
<dbReference type="Proteomes" id="UP000703674">
    <property type="component" value="Unassembled WGS sequence"/>
</dbReference>
<name>A0ABX1D919_9FLAO</name>
<sequence length="106" mass="11971">LLLGVEDDGIITGIDETKKHKILKDLVSAINSRDCINPPLYLQPTAIEMKEGLIIVLQVPVSSQVHTHNSKIYIREFESDIDITENKGRVSELYFTKSSIFTENEI</sequence>
<organism evidence="2 3">
    <name type="scientific">Salinimicrobium oceani</name>
    <dbReference type="NCBI Taxonomy" id="2722702"/>
    <lineage>
        <taxon>Bacteria</taxon>
        <taxon>Pseudomonadati</taxon>
        <taxon>Bacteroidota</taxon>
        <taxon>Flavobacteriia</taxon>
        <taxon>Flavobacteriales</taxon>
        <taxon>Flavobacteriaceae</taxon>
        <taxon>Salinimicrobium</taxon>
    </lineage>
</organism>
<dbReference type="RefSeq" id="WP_209310204.1">
    <property type="nucleotide sequence ID" value="NZ_JAAVJR010001365.1"/>
</dbReference>
<protein>
    <submittedName>
        <fullName evidence="2">AAA family ATPase</fullName>
    </submittedName>
</protein>
<keyword evidence="3" id="KW-1185">Reference proteome</keyword>
<comment type="caution">
    <text evidence="2">The sequence shown here is derived from an EMBL/GenBank/DDBJ whole genome shotgun (WGS) entry which is preliminary data.</text>
</comment>
<feature type="non-terminal residue" evidence="2">
    <location>
        <position position="106"/>
    </location>
</feature>
<reference evidence="2 3" key="1">
    <citation type="submission" date="2020-03" db="EMBL/GenBank/DDBJ databases">
        <title>Salinimicrobium sp. nov, isolated from SCS.</title>
        <authorList>
            <person name="Cao W.R."/>
        </authorList>
    </citation>
    <scope>NUCLEOTIDE SEQUENCE [LARGE SCALE GENOMIC DNA]</scope>
    <source>
        <strain evidence="3">J15B91</strain>
    </source>
</reference>
<accession>A0ABX1D919</accession>
<dbReference type="EMBL" id="JAAVJR010001365">
    <property type="protein sequence ID" value="NJW55633.1"/>
    <property type="molecule type" value="Genomic_DNA"/>
</dbReference>
<dbReference type="InterPro" id="IPR038461">
    <property type="entry name" value="Schlafen_AlbA_2_dom_sf"/>
</dbReference>
<dbReference type="Pfam" id="PF04326">
    <property type="entry name" value="SLFN_AlbA_2"/>
    <property type="match status" value="1"/>
</dbReference>
<gene>
    <name evidence="2" type="ORF">HC175_22215</name>
</gene>
<feature type="non-terminal residue" evidence="2">
    <location>
        <position position="1"/>
    </location>
</feature>
<evidence type="ECO:0000313" key="2">
    <source>
        <dbReference type="EMBL" id="NJW55633.1"/>
    </source>
</evidence>
<dbReference type="Gene3D" id="3.30.950.30">
    <property type="entry name" value="Schlafen, AAA domain"/>
    <property type="match status" value="1"/>
</dbReference>